<protein>
    <submittedName>
        <fullName evidence="2">Uncharacterized protein</fullName>
    </submittedName>
</protein>
<name>Q0CXH2_ASPTN</name>
<dbReference type="VEuPathDB" id="FungiDB:ATEG_01612"/>
<accession>Q0CXH2</accession>
<dbReference type="AlphaFoldDB" id="Q0CXH2"/>
<sequence>MASIVMAVITVNKALDPQYIQIASYHALRPCLFPFAIKMSPRRHPRKLTRRNLRQHTSRPENTRRNRNVRNWIDRVVTENGIHWGRHVPDRSQWFTGDIETELLNIELLVAQAMMHDNASLSLNAPDPNRPDRQQNPEVDSETAFLLAPEGNGEVSLYAQMATLRLAARRQNQQQQPQQQPQPQPQPQLEHGDAAQPGTGEGVNRGNTEDQAGLAGMGAQFDTGVDGN</sequence>
<feature type="region of interest" description="Disordered" evidence="1">
    <location>
        <begin position="169"/>
        <end position="228"/>
    </location>
</feature>
<feature type="region of interest" description="Disordered" evidence="1">
    <location>
        <begin position="45"/>
        <end position="66"/>
    </location>
</feature>
<dbReference type="GeneID" id="4315959"/>
<organism evidence="2 3">
    <name type="scientific">Aspergillus terreus (strain NIH 2624 / FGSC A1156)</name>
    <dbReference type="NCBI Taxonomy" id="341663"/>
    <lineage>
        <taxon>Eukaryota</taxon>
        <taxon>Fungi</taxon>
        <taxon>Dikarya</taxon>
        <taxon>Ascomycota</taxon>
        <taxon>Pezizomycotina</taxon>
        <taxon>Eurotiomycetes</taxon>
        <taxon>Eurotiomycetidae</taxon>
        <taxon>Eurotiales</taxon>
        <taxon>Aspergillaceae</taxon>
        <taxon>Aspergillus</taxon>
        <taxon>Aspergillus subgen. Circumdati</taxon>
    </lineage>
</organism>
<evidence type="ECO:0000313" key="2">
    <source>
        <dbReference type="EMBL" id="EAU38369.1"/>
    </source>
</evidence>
<reference evidence="3" key="1">
    <citation type="submission" date="2005-09" db="EMBL/GenBank/DDBJ databases">
        <title>Annotation of the Aspergillus terreus NIH2624 genome.</title>
        <authorList>
            <person name="Birren B.W."/>
            <person name="Lander E.S."/>
            <person name="Galagan J.E."/>
            <person name="Nusbaum C."/>
            <person name="Devon K."/>
            <person name="Henn M."/>
            <person name="Ma L.-J."/>
            <person name="Jaffe D.B."/>
            <person name="Butler J."/>
            <person name="Alvarez P."/>
            <person name="Gnerre S."/>
            <person name="Grabherr M."/>
            <person name="Kleber M."/>
            <person name="Mauceli E.W."/>
            <person name="Brockman W."/>
            <person name="Rounsley S."/>
            <person name="Young S.K."/>
            <person name="LaButti K."/>
            <person name="Pushparaj V."/>
            <person name="DeCaprio D."/>
            <person name="Crawford M."/>
            <person name="Koehrsen M."/>
            <person name="Engels R."/>
            <person name="Montgomery P."/>
            <person name="Pearson M."/>
            <person name="Howarth C."/>
            <person name="Larson L."/>
            <person name="Luoma S."/>
            <person name="White J."/>
            <person name="Alvarado L."/>
            <person name="Kodira C.D."/>
            <person name="Zeng Q."/>
            <person name="Oleary S."/>
            <person name="Yandava C."/>
            <person name="Denning D.W."/>
            <person name="Nierman W.C."/>
            <person name="Milne T."/>
            <person name="Madden K."/>
        </authorList>
    </citation>
    <scope>NUCLEOTIDE SEQUENCE [LARGE SCALE GENOMIC DNA]</scope>
    <source>
        <strain evidence="3">NIH 2624 / FGSC A1156</strain>
    </source>
</reference>
<proteinExistence type="predicted"/>
<dbReference type="EMBL" id="CH476595">
    <property type="protein sequence ID" value="EAU38369.1"/>
    <property type="molecule type" value="Genomic_DNA"/>
</dbReference>
<evidence type="ECO:0000256" key="1">
    <source>
        <dbReference type="SAM" id="MobiDB-lite"/>
    </source>
</evidence>
<evidence type="ECO:0000313" key="3">
    <source>
        <dbReference type="Proteomes" id="UP000007963"/>
    </source>
</evidence>
<dbReference type="HOGENOM" id="CLU_1214521_0_0_1"/>
<dbReference type="RefSeq" id="XP_001208977.1">
    <property type="nucleotide sequence ID" value="XM_001208977.1"/>
</dbReference>
<feature type="region of interest" description="Disordered" evidence="1">
    <location>
        <begin position="120"/>
        <end position="141"/>
    </location>
</feature>
<dbReference type="Proteomes" id="UP000007963">
    <property type="component" value="Unassembled WGS sequence"/>
</dbReference>
<gene>
    <name evidence="2" type="ORF">ATEG_01612</name>
</gene>
<feature type="compositionally biased region" description="Basic residues" evidence="1">
    <location>
        <begin position="45"/>
        <end position="57"/>
    </location>
</feature>